<keyword evidence="5" id="KW-1185">Reference proteome</keyword>
<proteinExistence type="predicted"/>
<dbReference type="Proteomes" id="UP000434957">
    <property type="component" value="Unassembled WGS sequence"/>
</dbReference>
<dbReference type="EMBL" id="QXFU01001566">
    <property type="protein sequence ID" value="KAE8999737.1"/>
    <property type="molecule type" value="Genomic_DNA"/>
</dbReference>
<dbReference type="Proteomes" id="UP000435112">
    <property type="component" value="Unassembled WGS sequence"/>
</dbReference>
<evidence type="ECO:0000313" key="2">
    <source>
        <dbReference type="EMBL" id="KAE9001285.1"/>
    </source>
</evidence>
<evidence type="ECO:0000313" key="6">
    <source>
        <dbReference type="Proteomes" id="UP000435112"/>
    </source>
</evidence>
<dbReference type="OrthoDB" id="89273at2759"/>
<name>A0A6A3K985_9STRA</name>
<evidence type="ECO:0000313" key="5">
    <source>
        <dbReference type="Proteomes" id="UP000434957"/>
    </source>
</evidence>
<dbReference type="AlphaFoldDB" id="A0A6A3K985"/>
<evidence type="ECO:0000313" key="3">
    <source>
        <dbReference type="EMBL" id="KAE9296487.1"/>
    </source>
</evidence>
<dbReference type="EMBL" id="QXFT01002552">
    <property type="protein sequence ID" value="KAE9296487.1"/>
    <property type="molecule type" value="Genomic_DNA"/>
</dbReference>
<protein>
    <submittedName>
        <fullName evidence="2">Uncharacterized protein</fullName>
    </submittedName>
</protein>
<gene>
    <name evidence="2" type="ORF">PR001_g18565</name>
    <name evidence="1" type="ORF">PR002_g18376</name>
    <name evidence="3" type="ORF">PR003_g23746</name>
</gene>
<organism evidence="2 4">
    <name type="scientific">Phytophthora rubi</name>
    <dbReference type="NCBI Taxonomy" id="129364"/>
    <lineage>
        <taxon>Eukaryota</taxon>
        <taxon>Sar</taxon>
        <taxon>Stramenopiles</taxon>
        <taxon>Oomycota</taxon>
        <taxon>Peronosporomycetes</taxon>
        <taxon>Peronosporales</taxon>
        <taxon>Peronosporaceae</taxon>
        <taxon>Phytophthora</taxon>
    </lineage>
</organism>
<dbReference type="Proteomes" id="UP000429607">
    <property type="component" value="Unassembled WGS sequence"/>
</dbReference>
<accession>A0A6A3K985</accession>
<sequence length="163" mass="19612">MEAGTPDPPFPITSVANAEKWFYWKESISYSPMNPELLGYYWTFFLGATSEICRRDERENTLLAFIRVLYDKKIGEITSRWNDETNSCEWFDPERISFYHAQVKLGDVFDYYTTDGVLKFPEWVRFKYVVEDYLENDPRVKYHPKRVRAFIEERGLERLEEMQ</sequence>
<dbReference type="EMBL" id="QXFV01001644">
    <property type="protein sequence ID" value="KAE9001285.1"/>
    <property type="molecule type" value="Genomic_DNA"/>
</dbReference>
<evidence type="ECO:0000313" key="4">
    <source>
        <dbReference type="Proteomes" id="UP000429607"/>
    </source>
</evidence>
<evidence type="ECO:0000313" key="1">
    <source>
        <dbReference type="EMBL" id="KAE8999737.1"/>
    </source>
</evidence>
<reference evidence="4 6" key="1">
    <citation type="submission" date="2018-09" db="EMBL/GenBank/DDBJ databases">
        <title>Genomic investigation of the strawberry pathogen Phytophthora fragariae indicates pathogenicity is determined by transcriptional variation in three key races.</title>
        <authorList>
            <person name="Adams T.M."/>
            <person name="Armitage A.D."/>
            <person name="Sobczyk M.K."/>
            <person name="Bates H.J."/>
            <person name="Dunwell J.M."/>
            <person name="Nellist C.F."/>
            <person name="Harrison R.J."/>
        </authorList>
    </citation>
    <scope>NUCLEOTIDE SEQUENCE [LARGE SCALE GENOMIC DNA]</scope>
    <source>
        <strain evidence="2 4">SCRP249</strain>
        <strain evidence="1 6">SCRP324</strain>
        <strain evidence="3 5">SCRP333</strain>
    </source>
</reference>
<comment type="caution">
    <text evidence="2">The sequence shown here is derived from an EMBL/GenBank/DDBJ whole genome shotgun (WGS) entry which is preliminary data.</text>
</comment>